<dbReference type="Proteomes" id="UP000070529">
    <property type="component" value="Unassembled WGS sequence"/>
</dbReference>
<dbReference type="RefSeq" id="WP_067412187.1">
    <property type="nucleotide sequence ID" value="NZ_LNTY01000015.1"/>
</dbReference>
<accession>A0A135IBM7</accession>
<reference evidence="1 2" key="1">
    <citation type="submission" date="2015-11" db="EMBL/GenBank/DDBJ databases">
        <title>Genomic Taxonomy of the Vibrionaceae.</title>
        <authorList>
            <person name="Gomez-Gil B."/>
            <person name="Enciso-Ibarra J."/>
        </authorList>
    </citation>
    <scope>NUCLEOTIDE SEQUENCE [LARGE SCALE GENOMIC DNA]</scope>
    <source>
        <strain evidence="1 2">CAIM 912</strain>
    </source>
</reference>
<name>A0A135IBM7_9GAMM</name>
<evidence type="ECO:0000313" key="2">
    <source>
        <dbReference type="Proteomes" id="UP000070529"/>
    </source>
</evidence>
<keyword evidence="2" id="KW-1185">Reference proteome</keyword>
<proteinExistence type="predicted"/>
<protein>
    <submittedName>
        <fullName evidence="1">Uncharacterized protein</fullName>
    </submittedName>
</protein>
<gene>
    <name evidence="1" type="ORF">ATN88_23460</name>
</gene>
<dbReference type="EMBL" id="LNTY01000015">
    <property type="protein sequence ID" value="KXF82835.1"/>
    <property type="molecule type" value="Genomic_DNA"/>
</dbReference>
<sequence length="78" mass="9302">MDVREFDKLLERVNQSRKAALKDNSFIEQAEMHAKELARIESMRAEPTKKRRNKVKAPKRFSNVYEGFASNRELDFHY</sequence>
<dbReference type="OrthoDB" id="5917769at2"/>
<evidence type="ECO:0000313" key="1">
    <source>
        <dbReference type="EMBL" id="KXF82835.1"/>
    </source>
</evidence>
<organism evidence="1 2">
    <name type="scientific">Enterovibrio coralii</name>
    <dbReference type="NCBI Taxonomy" id="294935"/>
    <lineage>
        <taxon>Bacteria</taxon>
        <taxon>Pseudomonadati</taxon>
        <taxon>Pseudomonadota</taxon>
        <taxon>Gammaproteobacteria</taxon>
        <taxon>Vibrionales</taxon>
        <taxon>Vibrionaceae</taxon>
        <taxon>Enterovibrio</taxon>
    </lineage>
</organism>
<comment type="caution">
    <text evidence="1">The sequence shown here is derived from an EMBL/GenBank/DDBJ whole genome shotgun (WGS) entry which is preliminary data.</text>
</comment>
<dbReference type="AlphaFoldDB" id="A0A135IBM7"/>